<dbReference type="STRING" id="669874.A0A1E4TR93"/>
<dbReference type="Gene3D" id="1.25.40.10">
    <property type="entry name" value="Tetratricopeptide repeat domain"/>
    <property type="match status" value="1"/>
</dbReference>
<evidence type="ECO:0000259" key="3">
    <source>
        <dbReference type="Pfam" id="PF11817"/>
    </source>
</evidence>
<evidence type="ECO:0000256" key="1">
    <source>
        <dbReference type="SAM" id="MobiDB-lite"/>
    </source>
</evidence>
<evidence type="ECO:0000259" key="2">
    <source>
        <dbReference type="Pfam" id="PF07919"/>
    </source>
</evidence>
<dbReference type="PANTHER" id="PTHR14374:SF0">
    <property type="entry name" value="TRAFFICKING PROTEIN PARTICLE COMPLEX SUBUNIT 11"/>
    <property type="match status" value="1"/>
</dbReference>
<protein>
    <recommendedName>
        <fullName evidence="6">Trafficking protein particle complex subunit 11 domain-containing protein</fullName>
    </recommendedName>
</protein>
<dbReference type="OrthoDB" id="6278596at2759"/>
<dbReference type="AlphaFoldDB" id="A0A1E4TR93"/>
<name>A0A1E4TR93_PACTA</name>
<dbReference type="InterPro" id="IPR021773">
    <property type="entry name" value="TPC11"/>
</dbReference>
<feature type="domain" description="Trafficking protein particle complex subunit 11" evidence="3">
    <location>
        <begin position="352"/>
        <end position="601"/>
    </location>
</feature>
<dbReference type="Proteomes" id="UP000094236">
    <property type="component" value="Unassembled WGS sequence"/>
</dbReference>
<organism evidence="4 5">
    <name type="scientific">Pachysolen tannophilus NRRL Y-2460</name>
    <dbReference type="NCBI Taxonomy" id="669874"/>
    <lineage>
        <taxon>Eukaryota</taxon>
        <taxon>Fungi</taxon>
        <taxon>Dikarya</taxon>
        <taxon>Ascomycota</taxon>
        <taxon>Saccharomycotina</taxon>
        <taxon>Pichiomycetes</taxon>
        <taxon>Pachysolenaceae</taxon>
        <taxon>Pachysolen</taxon>
    </lineage>
</organism>
<dbReference type="InterPro" id="IPR012880">
    <property type="entry name" value="Gryzun"/>
</dbReference>
<reference evidence="5" key="1">
    <citation type="submission" date="2016-05" db="EMBL/GenBank/DDBJ databases">
        <title>Comparative genomics of biotechnologically important yeasts.</title>
        <authorList>
            <consortium name="DOE Joint Genome Institute"/>
            <person name="Riley R."/>
            <person name="Haridas S."/>
            <person name="Wolfe K.H."/>
            <person name="Lopes M.R."/>
            <person name="Hittinger C.T."/>
            <person name="Goker M."/>
            <person name="Salamov A."/>
            <person name="Wisecaver J."/>
            <person name="Long T.M."/>
            <person name="Aerts A.L."/>
            <person name="Barry K."/>
            <person name="Choi C."/>
            <person name="Clum A."/>
            <person name="Coughlan A.Y."/>
            <person name="Deshpande S."/>
            <person name="Douglass A.P."/>
            <person name="Hanson S.J."/>
            <person name="Klenk H.-P."/>
            <person name="Labutti K."/>
            <person name="Lapidus A."/>
            <person name="Lindquist E."/>
            <person name="Lipzen A."/>
            <person name="Meier-Kolthoff J.P."/>
            <person name="Ohm R.A."/>
            <person name="Otillar R.P."/>
            <person name="Pangilinan J."/>
            <person name="Peng Y."/>
            <person name="Rokas A."/>
            <person name="Rosa C.A."/>
            <person name="Scheuner C."/>
            <person name="Sibirny A.A."/>
            <person name="Slot J.C."/>
            <person name="Stielow J.B."/>
            <person name="Sun H."/>
            <person name="Kurtzman C.P."/>
            <person name="Blackwell M."/>
            <person name="Grigoriev I.V."/>
            <person name="Jeffries T.W."/>
        </authorList>
    </citation>
    <scope>NUCLEOTIDE SEQUENCE [LARGE SCALE GENOMIC DNA]</scope>
    <source>
        <strain evidence="5">NRRL Y-2460</strain>
    </source>
</reference>
<dbReference type="EMBL" id="KV454016">
    <property type="protein sequence ID" value="ODV94198.1"/>
    <property type="molecule type" value="Genomic_DNA"/>
</dbReference>
<feature type="domain" description="Gryzun putative trafficking through Golgi" evidence="2">
    <location>
        <begin position="633"/>
        <end position="1147"/>
    </location>
</feature>
<dbReference type="Pfam" id="PF11817">
    <property type="entry name" value="Foie-gras_1"/>
    <property type="match status" value="1"/>
</dbReference>
<dbReference type="SUPFAM" id="SSF48452">
    <property type="entry name" value="TPR-like"/>
    <property type="match status" value="1"/>
</dbReference>
<sequence length="1255" mass="145271">MEVYPIEYTAQLGPLIFVQGLGKDGIPQGSTNNLLNPPPSAPIINNPLLIDGELIRRDSQTIRCSYGLELVSLFNQFNLANDCIWDNDLVRFGTNSNSISSGSGIATTKATPSDGLKFRFKFIDSELLLPQAKESSAANSSGSNSNNNSSATNSESLESDGSSPVSSKTTYSSSFVSPLSPFNESSDLYPDGILSANWIQKYRDITPAVFVSVHELDGDLTDKEEISKSDNEIIKEINYLKLHFIKRNIKFLSIVVCSRSILMNPELNERINNLRKATNLNAKNVLSTLSNAEDLKNIPKELIQPFYEARYDLKLSIISELKLQHENSVKLYELAYVSMVKICSTIPMKHTRWQDLRMLLDYTAFNIVKLYLYLQNCNLSYTKFDIHIQNVLLFLKKHNVSINKNYWVISWLSYQFQWLGELLEFVPDGIVPVDNALSLRNSDNDLLQMPNGGYIFLQANSLLKRRKIQASKYQNGNNKIDIDDTFDSYLSLLPEDEVKFDYFAKSNDLLEKSLRSFSRSEYLKFNRTIINIHLEMGENFFQLQKYEMSIINFEKCLELFNLNNLQLNWYYLLSIIYLRLYQSYYKMEKKKEIIFYLLKLSSLEGKYSQNHMEVMESETKFDKKFAEPVVFDEKQNFFTVEFLFKESSTPISACSKFQLKLTSNLNELLGTVKVKEIVITFKDDLLMPIILKHSEEMEMKKIVDINNLKEEQDTNLQKNVLIGYLNLNFSATGNKNIKYLQFTDIVTTKLGTTSLLDIDLLVSYKELVEVKFKPEIQLDKVSNRYEWLILDKDNNSKDNEKDDYNFNTFFLKKRQIIKTYDPLFTSIVPRKPDTKILLDYDHNRDHFYIGELIHFNISVINNDSGNVSLNLKSTINLNDENEDTNVESYWEDSTSDEIYLESLKSNNSKVSKKLFIKIPNILEKDKNFLHLKIAIKFFVNDNMNLPVEDSVVIKNIPILRKIFNLTFSVAPRYIKEDNMMPSPFIIHDGDAKLPKPVRLWCGKSSIRINTLDIKVKEIKLVVNTSDNDEYICELVENNDDNNFNEDEQHTIIHKKNFKTLSKTGNIHRNIPIEAKLIIYWSRKSLNDEEEEDGNINEYFSPLWKVSLPLSDPRVLLNIKKIIENGNDNILNFKYILENPTPRIFQFSSSLIYSTDVQDDDEGKEKIQMISDRGDVKNQTFPVLPFTRQVLNYYGLIMKNDKFKTKEGNSDDDWIKLPVVLKIYDLNYKIYLPTLISNDSLQIDQNGDVFYRSQSL</sequence>
<dbReference type="Pfam" id="PF07919">
    <property type="entry name" value="Gryzun"/>
    <property type="match status" value="1"/>
</dbReference>
<proteinExistence type="predicted"/>
<evidence type="ECO:0000313" key="4">
    <source>
        <dbReference type="EMBL" id="ODV94198.1"/>
    </source>
</evidence>
<feature type="region of interest" description="Disordered" evidence="1">
    <location>
        <begin position="134"/>
        <end position="165"/>
    </location>
</feature>
<feature type="compositionally biased region" description="Low complexity" evidence="1">
    <location>
        <begin position="134"/>
        <end position="156"/>
    </location>
</feature>
<dbReference type="InterPro" id="IPR011990">
    <property type="entry name" value="TPR-like_helical_dom_sf"/>
</dbReference>
<gene>
    <name evidence="4" type="ORF">PACTADRAFT_4148</name>
</gene>
<dbReference type="PANTHER" id="PTHR14374">
    <property type="entry name" value="FOIE GRAS"/>
    <property type="match status" value="1"/>
</dbReference>
<accession>A0A1E4TR93</accession>
<keyword evidence="5" id="KW-1185">Reference proteome</keyword>
<evidence type="ECO:0000313" key="5">
    <source>
        <dbReference type="Proteomes" id="UP000094236"/>
    </source>
</evidence>
<evidence type="ECO:0008006" key="6">
    <source>
        <dbReference type="Google" id="ProtNLM"/>
    </source>
</evidence>